<feature type="non-terminal residue" evidence="1">
    <location>
        <position position="1"/>
    </location>
</feature>
<dbReference type="EMBL" id="GDHC01013655">
    <property type="protein sequence ID" value="JAQ04974.1"/>
    <property type="molecule type" value="Transcribed_RNA"/>
</dbReference>
<feature type="non-terminal residue" evidence="1">
    <location>
        <position position="162"/>
    </location>
</feature>
<gene>
    <name evidence="1" type="ORF">g.21078</name>
</gene>
<protein>
    <submittedName>
        <fullName evidence="1">Uncharacterized protein</fullName>
    </submittedName>
</protein>
<name>A0A146L9G1_LYGHE</name>
<accession>A0A146L9G1</accession>
<evidence type="ECO:0000313" key="1">
    <source>
        <dbReference type="EMBL" id="JAQ04974.1"/>
    </source>
</evidence>
<reference evidence="1" key="1">
    <citation type="journal article" date="2016" name="Gigascience">
        <title>De novo construction of an expanded transcriptome assembly for the western tarnished plant bug, Lygus hesperus.</title>
        <authorList>
            <person name="Tassone E.E."/>
            <person name="Geib S.M."/>
            <person name="Hall B."/>
            <person name="Fabrick J.A."/>
            <person name="Brent C.S."/>
            <person name="Hull J.J."/>
        </authorList>
    </citation>
    <scope>NUCLEOTIDE SEQUENCE</scope>
</reference>
<sequence>AVLAIEENEKMQDEVAINAQIMRCATFRQERNRIQDRETVISVDVTKKEGNVNLIINELVEKPLHNDTSWLALNNVRVTKTQLDVLCSILENVKHQYEKNATMIYVQDLLLEKYRFVCLCEISRELELRETPINSTMIDIGLVDTIRYLTNGNVESNEISHR</sequence>
<proteinExistence type="predicted"/>
<organism evidence="1">
    <name type="scientific">Lygus hesperus</name>
    <name type="common">Western plant bug</name>
    <dbReference type="NCBI Taxonomy" id="30085"/>
    <lineage>
        <taxon>Eukaryota</taxon>
        <taxon>Metazoa</taxon>
        <taxon>Ecdysozoa</taxon>
        <taxon>Arthropoda</taxon>
        <taxon>Hexapoda</taxon>
        <taxon>Insecta</taxon>
        <taxon>Pterygota</taxon>
        <taxon>Neoptera</taxon>
        <taxon>Paraneoptera</taxon>
        <taxon>Hemiptera</taxon>
        <taxon>Heteroptera</taxon>
        <taxon>Panheteroptera</taxon>
        <taxon>Cimicomorpha</taxon>
        <taxon>Miridae</taxon>
        <taxon>Mirini</taxon>
        <taxon>Lygus</taxon>
    </lineage>
</organism>
<dbReference type="AlphaFoldDB" id="A0A146L9G1"/>